<dbReference type="eggNOG" id="ENOG50344G3">
    <property type="taxonomic scope" value="Bacteria"/>
</dbReference>
<dbReference type="OrthoDB" id="5416493at2"/>
<comment type="caution">
    <text evidence="1">The sequence shown here is derived from an EMBL/GenBank/DDBJ whole genome shotgun (WGS) entry which is preliminary data.</text>
</comment>
<dbReference type="RefSeq" id="WP_008870047.1">
    <property type="nucleotide sequence ID" value="NZ_ACJN02000002.1"/>
</dbReference>
<evidence type="ECO:0000313" key="1">
    <source>
        <dbReference type="EMBL" id="EFI34729.1"/>
    </source>
</evidence>
<accession>D6SPQ3</accession>
<dbReference type="Proteomes" id="UP000005496">
    <property type="component" value="Unassembled WGS sequence"/>
</dbReference>
<dbReference type="EMBL" id="ACJN02000002">
    <property type="protein sequence ID" value="EFI34729.1"/>
    <property type="molecule type" value="Genomic_DNA"/>
</dbReference>
<protein>
    <submittedName>
        <fullName evidence="1">Uncharacterized protein</fullName>
    </submittedName>
</protein>
<reference evidence="1" key="1">
    <citation type="submission" date="2010-05" db="EMBL/GenBank/DDBJ databases">
        <title>The draft genome of Desulfonatronospira thiodismutans ASO3-1.</title>
        <authorList>
            <consortium name="US DOE Joint Genome Institute (JGI-PGF)"/>
            <person name="Lucas S."/>
            <person name="Copeland A."/>
            <person name="Lapidus A."/>
            <person name="Cheng J.-F."/>
            <person name="Bruce D."/>
            <person name="Goodwin L."/>
            <person name="Pitluck S."/>
            <person name="Chertkov O."/>
            <person name="Brettin T."/>
            <person name="Detter J.C."/>
            <person name="Han C."/>
            <person name="Land M.L."/>
            <person name="Hauser L."/>
            <person name="Kyrpides N."/>
            <person name="Mikhailova N."/>
            <person name="Muyzer G."/>
            <person name="Woyke T."/>
        </authorList>
    </citation>
    <scope>NUCLEOTIDE SEQUENCE [LARGE SCALE GENOMIC DNA]</scope>
    <source>
        <strain evidence="1">ASO3-1</strain>
    </source>
</reference>
<organism evidence="1 2">
    <name type="scientific">Desulfonatronospira thiodismutans ASO3-1</name>
    <dbReference type="NCBI Taxonomy" id="555779"/>
    <lineage>
        <taxon>Bacteria</taxon>
        <taxon>Pseudomonadati</taxon>
        <taxon>Thermodesulfobacteriota</taxon>
        <taxon>Desulfovibrionia</taxon>
        <taxon>Desulfovibrionales</taxon>
        <taxon>Desulfonatronovibrionaceae</taxon>
        <taxon>Desulfonatronospira</taxon>
    </lineage>
</organism>
<evidence type="ECO:0000313" key="2">
    <source>
        <dbReference type="Proteomes" id="UP000005496"/>
    </source>
</evidence>
<proteinExistence type="predicted"/>
<name>D6SPQ3_9BACT</name>
<sequence length="189" mass="20893">MAVTDLMCSVYQGFNFQKDQQDRVGHITSLTIGDDEISADLKVTDPEDLSATVDAVGVISRIAWDGGFAEPIIASFRVSRSNKNVLATKQHQSLAKTGVKIAFNVYEYDQGNSAYFKCFHTDETDLNGVIYKRGGELQFNVELEEAQDVMKPSNYEMFLGVAPTDEAQEIQMAISVSDKFTKGWGVEVS</sequence>
<gene>
    <name evidence="1" type="ORF">Dthio_PD2102</name>
</gene>
<dbReference type="AlphaFoldDB" id="D6SPQ3"/>
<keyword evidence="2" id="KW-1185">Reference proteome</keyword>